<evidence type="ECO:0008006" key="6">
    <source>
        <dbReference type="Google" id="ProtNLM"/>
    </source>
</evidence>
<dbReference type="FunFam" id="3.70.10.10:FF:000012">
    <property type="entry name" value="cell cycle checkpoint control protein RAD9A"/>
    <property type="match status" value="1"/>
</dbReference>
<dbReference type="GO" id="GO:0000076">
    <property type="term" value="P:DNA replication checkpoint signaling"/>
    <property type="evidence" value="ECO:0007669"/>
    <property type="project" value="TreeGrafter"/>
</dbReference>
<evidence type="ECO:0000256" key="2">
    <source>
        <dbReference type="PIRNR" id="PIRNR009303"/>
    </source>
</evidence>
<name>A0A5J5TUR5_GOSBA</name>
<dbReference type="Pfam" id="PF04139">
    <property type="entry name" value="Rad9"/>
    <property type="match status" value="1"/>
</dbReference>
<feature type="region of interest" description="Disordered" evidence="3">
    <location>
        <begin position="296"/>
        <end position="350"/>
    </location>
</feature>
<evidence type="ECO:0000313" key="5">
    <source>
        <dbReference type="Proteomes" id="UP000327439"/>
    </source>
</evidence>
<dbReference type="Proteomes" id="UP000327439">
    <property type="component" value="Chromosome A11"/>
</dbReference>
<comment type="similarity">
    <text evidence="1 2">Belongs to the rad9 family.</text>
</comment>
<evidence type="ECO:0000313" key="4">
    <source>
        <dbReference type="EMBL" id="KAB2059203.1"/>
    </source>
</evidence>
<dbReference type="EMBL" id="CM018212">
    <property type="protein sequence ID" value="KAB2059203.1"/>
    <property type="molecule type" value="Genomic_DNA"/>
</dbReference>
<evidence type="ECO:0000256" key="3">
    <source>
        <dbReference type="SAM" id="MobiDB-lite"/>
    </source>
</evidence>
<dbReference type="PANTHER" id="PTHR15237">
    <property type="entry name" value="DNA REPAIR PROTEIN RAD9"/>
    <property type="match status" value="1"/>
</dbReference>
<proteinExistence type="inferred from homology"/>
<gene>
    <name evidence="4" type="ORF">ES319_A11G286100v1</name>
</gene>
<dbReference type="Gene3D" id="3.70.10.10">
    <property type="match status" value="1"/>
</dbReference>
<dbReference type="InterPro" id="IPR007268">
    <property type="entry name" value="Rad9/Ddc1"/>
</dbReference>
<dbReference type="PIRSF" id="PIRSF009303">
    <property type="entry name" value="Cell_cycle_RAD9"/>
    <property type="match status" value="1"/>
</dbReference>
<dbReference type="InterPro" id="IPR046938">
    <property type="entry name" value="DNA_clamp_sf"/>
</dbReference>
<dbReference type="GO" id="GO:0030896">
    <property type="term" value="C:checkpoint clamp complex"/>
    <property type="evidence" value="ECO:0007669"/>
    <property type="project" value="UniProtKB-UniRule"/>
</dbReference>
<sequence>MELSLSDNALKTFSRSITCLARVGNELVIQASPSQLALHTLNSSRSAYQSITFKPNFFDAYRISGTQVQCSVLLKAVCSVFRTPIASIDHLTVKLADPDALKVQWALACYSGMKKSYWITCNVEPDIQHLSLDRRRFPSNLVVRPRDLNRLLANFQSSLQEITIIATETTSLPSDAASEIGGKAVELRSYIDPTKDPLEEFVQYTHIGDPVDVTFSMKELKAFLTFCEGCEVDIHLFLDKAGEPILLAPKFGLDDGSGSNFDVTLVLATMLISQLHEGNPSELAPAATTVHNQAMHRTGSEAQEERVRPNVPEHPSDHTRIWSDLSGSAAKSSNGVEERQVKGQQNLNASEQRDIQRISMMHITKDAPIKESVPAAPSFTRHQVEKDHEAGAQGARLMCMGYHNVIRVIG</sequence>
<reference evidence="5" key="1">
    <citation type="journal article" date="2020" name="Nat. Genet.">
        <title>Genomic diversifications of five Gossypium allopolyploid species and their impact on cotton improvement.</title>
        <authorList>
            <person name="Chen Z.J."/>
            <person name="Sreedasyam A."/>
            <person name="Ando A."/>
            <person name="Song Q."/>
            <person name="De Santiago L.M."/>
            <person name="Hulse-Kemp A.M."/>
            <person name="Ding M."/>
            <person name="Ye W."/>
            <person name="Kirkbride R.C."/>
            <person name="Jenkins J."/>
            <person name="Plott C."/>
            <person name="Lovell J."/>
            <person name="Lin Y.M."/>
            <person name="Vaughn R."/>
            <person name="Liu B."/>
            <person name="Simpson S."/>
            <person name="Scheffler B.E."/>
            <person name="Wen L."/>
            <person name="Saski C.A."/>
            <person name="Grover C.E."/>
            <person name="Hu G."/>
            <person name="Conover J.L."/>
            <person name="Carlson J.W."/>
            <person name="Shu S."/>
            <person name="Boston L.B."/>
            <person name="Williams M."/>
            <person name="Peterson D.G."/>
            <person name="McGee K."/>
            <person name="Jones D.C."/>
            <person name="Wendel J.F."/>
            <person name="Stelly D.M."/>
            <person name="Grimwood J."/>
            <person name="Schmutz J."/>
        </authorList>
    </citation>
    <scope>NUCLEOTIDE SEQUENCE [LARGE SCALE GENOMIC DNA]</scope>
    <source>
        <strain evidence="5">cv. 3-79</strain>
    </source>
</reference>
<organism evidence="4 5">
    <name type="scientific">Gossypium barbadense</name>
    <name type="common">Sea Island cotton</name>
    <name type="synonym">Hibiscus barbadensis</name>
    <dbReference type="NCBI Taxonomy" id="3634"/>
    <lineage>
        <taxon>Eukaryota</taxon>
        <taxon>Viridiplantae</taxon>
        <taxon>Streptophyta</taxon>
        <taxon>Embryophyta</taxon>
        <taxon>Tracheophyta</taxon>
        <taxon>Spermatophyta</taxon>
        <taxon>Magnoliopsida</taxon>
        <taxon>eudicotyledons</taxon>
        <taxon>Gunneridae</taxon>
        <taxon>Pentapetalae</taxon>
        <taxon>rosids</taxon>
        <taxon>malvids</taxon>
        <taxon>Malvales</taxon>
        <taxon>Malvaceae</taxon>
        <taxon>Malvoideae</taxon>
        <taxon>Gossypium</taxon>
    </lineage>
</organism>
<accession>A0A5J5TUR5</accession>
<keyword evidence="5" id="KW-1185">Reference proteome</keyword>
<dbReference type="AlphaFoldDB" id="A0A5J5TUR5"/>
<dbReference type="GO" id="GO:0031573">
    <property type="term" value="P:mitotic intra-S DNA damage checkpoint signaling"/>
    <property type="evidence" value="ECO:0007669"/>
    <property type="project" value="TreeGrafter"/>
</dbReference>
<evidence type="ECO:0000256" key="1">
    <source>
        <dbReference type="ARBA" id="ARBA00008494"/>
    </source>
</evidence>
<dbReference type="InterPro" id="IPR026584">
    <property type="entry name" value="Rad9"/>
</dbReference>
<feature type="compositionally biased region" description="Polar residues" evidence="3">
    <location>
        <begin position="325"/>
        <end position="335"/>
    </location>
</feature>
<dbReference type="SUPFAM" id="SSF55979">
    <property type="entry name" value="DNA clamp"/>
    <property type="match status" value="1"/>
</dbReference>
<dbReference type="PANTHER" id="PTHR15237:SF0">
    <property type="entry name" value="CELL CYCLE CHECKPOINT CONTROL PROTEIN"/>
    <property type="match status" value="1"/>
</dbReference>
<dbReference type="OrthoDB" id="60092at2759"/>
<dbReference type="GO" id="GO:0006281">
    <property type="term" value="P:DNA repair"/>
    <property type="evidence" value="ECO:0007669"/>
    <property type="project" value="UniProtKB-UniRule"/>
</dbReference>
<dbReference type="GO" id="GO:0071479">
    <property type="term" value="P:cellular response to ionizing radiation"/>
    <property type="evidence" value="ECO:0007669"/>
    <property type="project" value="TreeGrafter"/>
</dbReference>
<protein>
    <recommendedName>
        <fullName evidence="6">Cell cycle checkpoint control protein RAD9A</fullName>
    </recommendedName>
</protein>